<organism evidence="10 11">
    <name type="scientific">Spectribacter hydrogenoxidans</name>
    <dbReference type="NCBI Taxonomy" id="3075608"/>
    <lineage>
        <taxon>Bacteria</taxon>
        <taxon>Pseudomonadati</taxon>
        <taxon>Pseudomonadota</taxon>
        <taxon>Gammaproteobacteria</taxon>
        <taxon>Salinisphaerales</taxon>
        <taxon>Salinisphaeraceae</taxon>
        <taxon>Spectribacter</taxon>
    </lineage>
</organism>
<evidence type="ECO:0000256" key="4">
    <source>
        <dbReference type="ARBA" id="ARBA00017935"/>
    </source>
</evidence>
<evidence type="ECO:0000256" key="6">
    <source>
        <dbReference type="ARBA" id="ARBA00023315"/>
    </source>
</evidence>
<gene>
    <name evidence="8 10" type="primary">ectA</name>
    <name evidence="10" type="ORF">RM532_03435</name>
</gene>
<evidence type="ECO:0000313" key="10">
    <source>
        <dbReference type="EMBL" id="MDT0634005.1"/>
    </source>
</evidence>
<dbReference type="InterPro" id="IPR016181">
    <property type="entry name" value="Acyl_CoA_acyltransferase"/>
</dbReference>
<evidence type="ECO:0000256" key="1">
    <source>
        <dbReference type="ARBA" id="ARBA00004978"/>
    </source>
</evidence>
<comment type="caution">
    <text evidence="10">The sequence shown here is derived from an EMBL/GenBank/DDBJ whole genome shotgun (WGS) entry which is preliminary data.</text>
</comment>
<evidence type="ECO:0000256" key="5">
    <source>
        <dbReference type="ARBA" id="ARBA00022679"/>
    </source>
</evidence>
<dbReference type="PANTHER" id="PTHR43072">
    <property type="entry name" value="N-ACETYLTRANSFERASE"/>
    <property type="match status" value="1"/>
</dbReference>
<dbReference type="EMBL" id="JAVRIB010000003">
    <property type="protein sequence ID" value="MDT0634005.1"/>
    <property type="molecule type" value="Genomic_DNA"/>
</dbReference>
<dbReference type="InterPro" id="IPR017255">
    <property type="entry name" value="AcTrfase_GNAT_prd"/>
</dbReference>
<name>A0ABU3BXG6_9GAMM</name>
<evidence type="ECO:0000256" key="3">
    <source>
        <dbReference type="ARBA" id="ARBA00012355"/>
    </source>
</evidence>
<dbReference type="Pfam" id="PF00583">
    <property type="entry name" value="Acetyltransf_1"/>
    <property type="match status" value="1"/>
</dbReference>
<dbReference type="RefSeq" id="WP_311651969.1">
    <property type="nucleotide sequence ID" value="NZ_JAVRIB010000003.1"/>
</dbReference>
<dbReference type="SUPFAM" id="SSF55729">
    <property type="entry name" value="Acyl-CoA N-acyltransferases (Nat)"/>
    <property type="match status" value="1"/>
</dbReference>
<dbReference type="EC" id="2.3.1.178" evidence="3 8"/>
<comment type="catalytic activity">
    <reaction evidence="7 8">
        <text>L-2,4-diaminobutanoate + acetyl-CoA = (2S)-4-acetamido-2-aminobutanoate + CoA + H(+)</text>
        <dbReference type="Rhea" id="RHEA:16901"/>
        <dbReference type="ChEBI" id="CHEBI:15378"/>
        <dbReference type="ChEBI" id="CHEBI:57287"/>
        <dbReference type="ChEBI" id="CHEBI:57288"/>
        <dbReference type="ChEBI" id="CHEBI:58761"/>
        <dbReference type="ChEBI" id="CHEBI:58929"/>
        <dbReference type="EC" id="2.3.1.178"/>
    </reaction>
</comment>
<evidence type="ECO:0000259" key="9">
    <source>
        <dbReference type="PROSITE" id="PS51186"/>
    </source>
</evidence>
<dbReference type="CDD" id="cd04301">
    <property type="entry name" value="NAT_SF"/>
    <property type="match status" value="1"/>
</dbReference>
<dbReference type="PIRSF" id="PIRSF037663">
    <property type="entry name" value="Acetyltransf_GNAT_prd"/>
    <property type="match status" value="1"/>
</dbReference>
<dbReference type="InterPro" id="IPR000182">
    <property type="entry name" value="GNAT_dom"/>
</dbReference>
<comment type="function">
    <text evidence="8">Catalyzes the acetylation of L-2,4-diaminobutyrate (DABA) to gamma-N-acetyl-alpha,gamma-diaminobutyric acid (ADABA) with acetyl coenzyme A.</text>
</comment>
<comment type="similarity">
    <text evidence="2 8">Belongs to the acetyltransferase family. EctA subfamily.</text>
</comment>
<feature type="domain" description="N-acetyltransferase" evidence="9">
    <location>
        <begin position="13"/>
        <end position="154"/>
    </location>
</feature>
<dbReference type="InterPro" id="IPR012772">
    <property type="entry name" value="Ectoine_EctA"/>
</dbReference>
<dbReference type="PROSITE" id="PS51186">
    <property type="entry name" value="GNAT"/>
    <property type="match status" value="1"/>
</dbReference>
<reference evidence="10 11" key="1">
    <citation type="submission" date="2023-09" db="EMBL/GenBank/DDBJ databases">
        <authorList>
            <person name="Rey-Velasco X."/>
        </authorList>
    </citation>
    <scope>NUCLEOTIDE SEQUENCE [LARGE SCALE GENOMIC DNA]</scope>
    <source>
        <strain evidence="10 11">W335</strain>
    </source>
</reference>
<keyword evidence="6 8" id="KW-0012">Acyltransferase</keyword>
<dbReference type="PANTHER" id="PTHR43072:SF23">
    <property type="entry name" value="UPF0039 PROTEIN C11D3.02C"/>
    <property type="match status" value="1"/>
</dbReference>
<protein>
    <recommendedName>
        <fullName evidence="4 8">L-2,4-diaminobutyric acid acetyltransferase</fullName>
        <shortName evidence="8">DABA acetyltransferase</shortName>
        <ecNumber evidence="3 8">2.3.1.178</ecNumber>
    </recommendedName>
</protein>
<evidence type="ECO:0000256" key="7">
    <source>
        <dbReference type="ARBA" id="ARBA00048924"/>
    </source>
</evidence>
<evidence type="ECO:0000256" key="8">
    <source>
        <dbReference type="RuleBase" id="RU365045"/>
    </source>
</evidence>
<dbReference type="Gene3D" id="3.40.630.30">
    <property type="match status" value="1"/>
</dbReference>
<keyword evidence="11" id="KW-1185">Reference proteome</keyword>
<accession>A0ABU3BXG6</accession>
<comment type="pathway">
    <text evidence="1 8">Amine and polyamine biosynthesis; ectoine biosynthesis; L-ectoine from L-aspartate 4-semialdehyde: step 2/3.</text>
</comment>
<evidence type="ECO:0000313" key="11">
    <source>
        <dbReference type="Proteomes" id="UP001251857"/>
    </source>
</evidence>
<evidence type="ECO:0000256" key="2">
    <source>
        <dbReference type="ARBA" id="ARBA00010712"/>
    </source>
</evidence>
<proteinExistence type="inferred from homology"/>
<dbReference type="NCBIfam" id="TIGR02406">
    <property type="entry name" value="ectoine_EctA"/>
    <property type="match status" value="1"/>
</dbReference>
<dbReference type="Proteomes" id="UP001251857">
    <property type="component" value="Unassembled WGS sequence"/>
</dbReference>
<keyword evidence="5 8" id="KW-0808">Transferase</keyword>
<sequence length="177" mass="19038">MSNPKEQSESDGVIFRSPVLDDGAAIWQLVVDTGVLDVNSPYAYLLITEHFAATSVVAELDGRVVGFISAYCPPGKPDTVFVWQVGVAEAGRGRGIATRMLQDIMLRPACAGVSYLDTTIGPSNDASMALFRGFARRMDADVNETELFPAAAFPGDGEHEPEILFRIGPFDREAAQA</sequence>
<dbReference type="GO" id="GO:0033816">
    <property type="term" value="F:diaminobutyrate acetyltransferase activity"/>
    <property type="evidence" value="ECO:0007669"/>
    <property type="project" value="UniProtKB-EC"/>
</dbReference>